<dbReference type="InterPro" id="IPR013078">
    <property type="entry name" value="His_Pase_superF_clade-1"/>
</dbReference>
<dbReference type="Pfam" id="PF00300">
    <property type="entry name" value="His_Phos_1"/>
    <property type="match status" value="2"/>
</dbReference>
<dbReference type="GO" id="GO:0003824">
    <property type="term" value="F:catalytic activity"/>
    <property type="evidence" value="ECO:0007669"/>
    <property type="project" value="InterPro"/>
</dbReference>
<gene>
    <name evidence="1" type="ORF">CAUS1442_LOCUS3051</name>
    <name evidence="2" type="ORF">CAUS1442_LOCUS3052</name>
</gene>
<dbReference type="CDD" id="cd07067">
    <property type="entry name" value="HP_PGM_like"/>
    <property type="match status" value="1"/>
</dbReference>
<dbReference type="EMBL" id="HBEF01004947">
    <property type="protein sequence ID" value="CAD8330953.1"/>
    <property type="molecule type" value="Transcribed_RNA"/>
</dbReference>
<dbReference type="PANTHER" id="PTHR46192">
    <property type="entry name" value="BROAD-RANGE ACID PHOSPHATASE DET1"/>
    <property type="match status" value="1"/>
</dbReference>
<dbReference type="InterPro" id="IPR029033">
    <property type="entry name" value="His_PPase_superfam"/>
</dbReference>
<dbReference type="EMBL" id="HBEF01004946">
    <property type="protein sequence ID" value="CAD8330952.1"/>
    <property type="molecule type" value="Transcribed_RNA"/>
</dbReference>
<protein>
    <recommendedName>
        <fullName evidence="3">Phosphoglycerate mutase (2,3-diphosphoglycerate-dependent)</fullName>
    </recommendedName>
</protein>
<accession>A0A6T6ELV1</accession>
<dbReference type="AlphaFoldDB" id="A0A6T6ELV1"/>
<reference evidence="1" key="1">
    <citation type="submission" date="2021-01" db="EMBL/GenBank/DDBJ databases">
        <authorList>
            <person name="Corre E."/>
            <person name="Pelletier E."/>
            <person name="Niang G."/>
            <person name="Scheremetjew M."/>
            <person name="Finn R."/>
            <person name="Kale V."/>
            <person name="Holt S."/>
            <person name="Cochrane G."/>
            <person name="Meng A."/>
            <person name="Brown T."/>
            <person name="Cohen L."/>
        </authorList>
    </citation>
    <scope>NUCLEOTIDE SEQUENCE</scope>
    <source>
        <strain evidence="1">CCMP3328</strain>
    </source>
</reference>
<dbReference type="SMART" id="SM00855">
    <property type="entry name" value="PGAM"/>
    <property type="match status" value="1"/>
</dbReference>
<dbReference type="InterPro" id="IPR001345">
    <property type="entry name" value="PG/BPGM_mutase_AS"/>
</dbReference>
<proteinExistence type="predicted"/>
<evidence type="ECO:0000313" key="2">
    <source>
        <dbReference type="EMBL" id="CAD8330953.1"/>
    </source>
</evidence>
<name>A0A6T6ELV1_9STRA</name>
<sequence length="273" mass="31769">MPEKVVLVRHGQSMGNINEALYATVPDNAMPLTDLGWEQARKTGEILKARIIASGETVHFVVSPYVRTVETFHGIVSAWCDPKEFAHIPDRAKRVKAWYRRLMEMGLTWNEDPRIREQDFGNYQVPEIIKKAKTDRHRFGVFYYRFQNGESASDVFDRVSTFLDSLWRNFDSNRARNYVLVTHGISIRVFLARYFRYTIDQFNMLANPTNCEMVVLGHNGEGQLDLDGRCNLELEKDEETKQTKVVGHRFHHRLRILPKAALRKTKIRISPDD</sequence>
<dbReference type="InterPro" id="IPR052765">
    <property type="entry name" value="PGM-Related"/>
</dbReference>
<dbReference type="PROSITE" id="PS00175">
    <property type="entry name" value="PG_MUTASE"/>
    <property type="match status" value="1"/>
</dbReference>
<dbReference type="Gene3D" id="3.40.50.1240">
    <property type="entry name" value="Phosphoglycerate mutase-like"/>
    <property type="match status" value="1"/>
</dbReference>
<evidence type="ECO:0000313" key="1">
    <source>
        <dbReference type="EMBL" id="CAD8330952.1"/>
    </source>
</evidence>
<dbReference type="SUPFAM" id="SSF53254">
    <property type="entry name" value="Phosphoglycerate mutase-like"/>
    <property type="match status" value="1"/>
</dbReference>
<evidence type="ECO:0008006" key="3">
    <source>
        <dbReference type="Google" id="ProtNLM"/>
    </source>
</evidence>
<organism evidence="1">
    <name type="scientific">Craspedostauros australis</name>
    <dbReference type="NCBI Taxonomy" id="1486917"/>
    <lineage>
        <taxon>Eukaryota</taxon>
        <taxon>Sar</taxon>
        <taxon>Stramenopiles</taxon>
        <taxon>Ochrophyta</taxon>
        <taxon>Bacillariophyta</taxon>
        <taxon>Bacillariophyceae</taxon>
        <taxon>Bacillariophycidae</taxon>
        <taxon>Naviculales</taxon>
        <taxon>Naviculaceae</taxon>
        <taxon>Craspedostauros</taxon>
    </lineage>
</organism>